<feature type="domain" description="CdaR GGDEF-like" evidence="3">
    <location>
        <begin position="102"/>
        <end position="221"/>
    </location>
</feature>
<gene>
    <name evidence="4" type="ORF">M1E25_10610</name>
</gene>
<evidence type="ECO:0000256" key="1">
    <source>
        <dbReference type="ARBA" id="ARBA00006754"/>
    </source>
</evidence>
<keyword evidence="5" id="KW-1185">Reference proteome</keyword>
<organism evidence="4 5">
    <name type="scientific">Streptomyces meridianus</name>
    <dbReference type="NCBI Taxonomy" id="2938945"/>
    <lineage>
        <taxon>Bacteria</taxon>
        <taxon>Bacillati</taxon>
        <taxon>Actinomycetota</taxon>
        <taxon>Actinomycetes</taxon>
        <taxon>Kitasatosporales</taxon>
        <taxon>Streptomycetaceae</taxon>
        <taxon>Streptomyces</taxon>
    </lineage>
</organism>
<evidence type="ECO:0000313" key="4">
    <source>
        <dbReference type="EMBL" id="MCM2577802.1"/>
    </source>
</evidence>
<dbReference type="InterPro" id="IPR051448">
    <property type="entry name" value="CdaR-like_regulators"/>
</dbReference>
<dbReference type="EMBL" id="JAMQGM010000022">
    <property type="protein sequence ID" value="MCM2577802.1"/>
    <property type="molecule type" value="Genomic_DNA"/>
</dbReference>
<dbReference type="Gene3D" id="1.10.10.2840">
    <property type="entry name" value="PucR C-terminal helix-turn-helix domain"/>
    <property type="match status" value="1"/>
</dbReference>
<comment type="caution">
    <text evidence="4">The sequence shown here is derived from an EMBL/GenBank/DDBJ whole genome shotgun (WGS) entry which is preliminary data.</text>
</comment>
<evidence type="ECO:0000259" key="2">
    <source>
        <dbReference type="Pfam" id="PF13556"/>
    </source>
</evidence>
<proteinExistence type="inferred from homology"/>
<dbReference type="InterPro" id="IPR041522">
    <property type="entry name" value="CdaR_GGDEF"/>
</dbReference>
<dbReference type="Pfam" id="PF13556">
    <property type="entry name" value="HTH_30"/>
    <property type="match status" value="1"/>
</dbReference>
<dbReference type="InterPro" id="IPR025736">
    <property type="entry name" value="PucR_C-HTH_dom"/>
</dbReference>
<dbReference type="Proteomes" id="UP001167160">
    <property type="component" value="Unassembled WGS sequence"/>
</dbReference>
<accession>A0ABT0X7W3</accession>
<dbReference type="Pfam" id="PF17853">
    <property type="entry name" value="GGDEF_2"/>
    <property type="match status" value="1"/>
</dbReference>
<comment type="similarity">
    <text evidence="1">Belongs to the CdaR family.</text>
</comment>
<reference evidence="4" key="1">
    <citation type="journal article" date="2023" name="Int. J. Syst. Evol. Microbiol.">
        <title>Streptomyces meridianus sp. nov. isolated from brackish water of the Tagus estuary in Alcochete, Portugal.</title>
        <authorList>
            <person name="Santos J.D.N."/>
            <person name="Klimek D."/>
            <person name="Calusinska M."/>
            <person name="Lobo Da Cunha A."/>
            <person name="Catita J."/>
            <person name="Goncalves H."/>
            <person name="Gonzalez I."/>
            <person name="Reyes F."/>
            <person name="Lage O.M."/>
        </authorList>
    </citation>
    <scope>NUCLEOTIDE SEQUENCE</scope>
    <source>
        <strain evidence="4">MTZ3.1</strain>
    </source>
</reference>
<feature type="domain" description="PucR C-terminal helix-turn-helix" evidence="2">
    <location>
        <begin position="271"/>
        <end position="327"/>
    </location>
</feature>
<sequence>MDGYTRILAGAAASGRRLTRDELRSRRELGEQAAEAGHSLRALVVRHLAATREAWPPTADGSLLHAVEQAIDAFAEGYERAQRLAVRQEEAARREFIDDLLSGRSDLGRLAARSERFGLRLSGSHAVAVAGDPAAYDETGFVLRRVEQDVFARFGDRHILITTKDGRLVCIAPGNQDEILSFFAARAHAATKGSQVAVGRSHAGPGGVVHSYEEALNALDLAERIHLHTPVLRARDLLVFPVLTRDRAAMTDLVHTVLSPLQAARSGPGPLLDTLSAYFDAGCVAAEAARQLGLSVRALTYRLARIHRLTGSDPTDPIHRYTLQTAVIGARLLDWPGSDLQRGGT</sequence>
<name>A0ABT0X7W3_9ACTN</name>
<evidence type="ECO:0000313" key="5">
    <source>
        <dbReference type="Proteomes" id="UP001167160"/>
    </source>
</evidence>
<protein>
    <submittedName>
        <fullName evidence="4">Helix-turn-helix domain-containing protein</fullName>
    </submittedName>
</protein>
<dbReference type="PANTHER" id="PTHR33744">
    <property type="entry name" value="CARBOHYDRATE DIACID REGULATOR"/>
    <property type="match status" value="1"/>
</dbReference>
<evidence type="ECO:0000259" key="3">
    <source>
        <dbReference type="Pfam" id="PF17853"/>
    </source>
</evidence>
<dbReference type="InterPro" id="IPR042070">
    <property type="entry name" value="PucR_C-HTH_sf"/>
</dbReference>
<dbReference type="PANTHER" id="PTHR33744:SF1">
    <property type="entry name" value="DNA-BINDING TRANSCRIPTIONAL ACTIVATOR ADER"/>
    <property type="match status" value="1"/>
</dbReference>